<dbReference type="GeneID" id="16550895"/>
<evidence type="ECO:0000313" key="2">
    <source>
        <dbReference type="Proteomes" id="UP000015502"/>
    </source>
</evidence>
<evidence type="ECO:0000313" key="1">
    <source>
        <dbReference type="EMBL" id="EHR78094.1"/>
    </source>
</evidence>
<accession>H3ZPQ0</accession>
<dbReference type="RefSeq" id="WP_004069127.1">
    <property type="nucleotide sequence ID" value="NC_022084.1"/>
</dbReference>
<sequence length="228" mass="25174">MNKKILAVLLSIVLIAASLGVVFYGYLNWEKAITPKGDPLDKVLVKVPYSGRQYKVLLESYISGDPFLELNLTLRSNVYDDLTIVVGDPIFRNCDVSQYGQMCVLRSKTASELSVTVSPIFTAARYWYYIHNGYNETEALARAQADKDKIHTTTLAFAQKAKLGLGLMGNKKHLVIILKGPVEGAKTNRIYVPREGVLIIEATSEQTLFIEVLALKTIIASQATGESS</sequence>
<dbReference type="OrthoDB" id="85824at2157"/>
<name>H3ZPQ0_THELN</name>
<dbReference type="Proteomes" id="UP000015502">
    <property type="component" value="Chromosome"/>
</dbReference>
<gene>
    <name evidence="1" type="ORF">OCC_04530</name>
</gene>
<dbReference type="KEGG" id="tlt:OCC_04530"/>
<dbReference type="STRING" id="523849.OCC_04530"/>
<dbReference type="PaxDb" id="523849-OCC_04530"/>
<dbReference type="HOGENOM" id="CLU_1248337_0_0_2"/>
<dbReference type="AlphaFoldDB" id="H3ZPQ0"/>
<keyword evidence="2" id="KW-1185">Reference proteome</keyword>
<organism evidence="1 2">
    <name type="scientific">Thermococcus litoralis (strain ATCC 51850 / DSM 5473 / JCM 8560 / NS-C)</name>
    <dbReference type="NCBI Taxonomy" id="523849"/>
    <lineage>
        <taxon>Archaea</taxon>
        <taxon>Methanobacteriati</taxon>
        <taxon>Methanobacteriota</taxon>
        <taxon>Thermococci</taxon>
        <taxon>Thermococcales</taxon>
        <taxon>Thermococcaceae</taxon>
        <taxon>Thermococcus</taxon>
    </lineage>
</organism>
<dbReference type="EMBL" id="CP006670">
    <property type="protein sequence ID" value="EHR78094.1"/>
    <property type="molecule type" value="Genomic_DNA"/>
</dbReference>
<reference evidence="1 2" key="1">
    <citation type="journal article" date="2012" name="J. Bacteriol.">
        <title>Genome sequence of the model hyperthermophilic archaeon Thermococcus litoralis NS-C.</title>
        <authorList>
            <person name="Gardner A.F."/>
            <person name="Kumar S."/>
            <person name="Perler F.B."/>
        </authorList>
    </citation>
    <scope>NUCLEOTIDE SEQUENCE [LARGE SCALE GENOMIC DNA]</scope>
    <source>
        <strain evidence="2">ATCC 51850 / DSM 5473 / JCM 8560 / NS-C</strain>
    </source>
</reference>
<proteinExistence type="predicted"/>
<protein>
    <submittedName>
        <fullName evidence="1">Uncharacterized protein</fullName>
    </submittedName>
</protein>